<dbReference type="Pfam" id="PF03413">
    <property type="entry name" value="PepSY"/>
    <property type="match status" value="1"/>
</dbReference>
<evidence type="ECO:0000313" key="4">
    <source>
        <dbReference type="EMBL" id="NGN68243.1"/>
    </source>
</evidence>
<organism evidence="4 5">
    <name type="scientific">Streptomyces coryli</name>
    <dbReference type="NCBI Taxonomy" id="1128680"/>
    <lineage>
        <taxon>Bacteria</taxon>
        <taxon>Bacillati</taxon>
        <taxon>Actinomycetota</taxon>
        <taxon>Actinomycetes</taxon>
        <taxon>Kitasatosporales</taxon>
        <taxon>Streptomycetaceae</taxon>
        <taxon>Streptomyces</taxon>
    </lineage>
</organism>
<keyword evidence="2" id="KW-0472">Membrane</keyword>
<keyword evidence="5" id="KW-1185">Reference proteome</keyword>
<dbReference type="Gene3D" id="3.10.450.40">
    <property type="match status" value="1"/>
</dbReference>
<keyword evidence="2" id="KW-0812">Transmembrane</keyword>
<dbReference type="InterPro" id="IPR025711">
    <property type="entry name" value="PepSY"/>
</dbReference>
<comment type="caution">
    <text evidence="4">The sequence shown here is derived from an EMBL/GenBank/DDBJ whole genome shotgun (WGS) entry which is preliminary data.</text>
</comment>
<feature type="compositionally biased region" description="Polar residues" evidence="1">
    <location>
        <begin position="26"/>
        <end position="36"/>
    </location>
</feature>
<evidence type="ECO:0000259" key="3">
    <source>
        <dbReference type="Pfam" id="PF03413"/>
    </source>
</evidence>
<proteinExistence type="predicted"/>
<protein>
    <submittedName>
        <fullName evidence="4">PepSY domain-containing protein</fullName>
    </submittedName>
</protein>
<feature type="domain" description="PepSY" evidence="3">
    <location>
        <begin position="178"/>
        <end position="235"/>
    </location>
</feature>
<dbReference type="RefSeq" id="WP_165242014.1">
    <property type="nucleotide sequence ID" value="NZ_JAAKZV010000191.1"/>
</dbReference>
<dbReference type="EMBL" id="JAAKZV010000191">
    <property type="protein sequence ID" value="NGN68243.1"/>
    <property type="molecule type" value="Genomic_DNA"/>
</dbReference>
<evidence type="ECO:0000256" key="2">
    <source>
        <dbReference type="SAM" id="Phobius"/>
    </source>
</evidence>
<reference evidence="4 5" key="1">
    <citation type="submission" date="2020-02" db="EMBL/GenBank/DDBJ databases">
        <title>Whole-genome analyses of novel actinobacteria.</title>
        <authorList>
            <person name="Sahin N."/>
        </authorList>
    </citation>
    <scope>NUCLEOTIDE SEQUENCE [LARGE SCALE GENOMIC DNA]</scope>
    <source>
        <strain evidence="4 5">A7024</strain>
    </source>
</reference>
<feature type="region of interest" description="Disordered" evidence="1">
    <location>
        <begin position="1"/>
        <end position="116"/>
    </location>
</feature>
<evidence type="ECO:0000256" key="1">
    <source>
        <dbReference type="SAM" id="MobiDB-lite"/>
    </source>
</evidence>
<feature type="transmembrane region" description="Helical" evidence="2">
    <location>
        <begin position="125"/>
        <end position="145"/>
    </location>
</feature>
<name>A0A6G4U806_9ACTN</name>
<gene>
    <name evidence="4" type="ORF">G5C51_30645</name>
</gene>
<accession>A0A6G4U806</accession>
<evidence type="ECO:0000313" key="5">
    <source>
        <dbReference type="Proteomes" id="UP000481583"/>
    </source>
</evidence>
<dbReference type="Proteomes" id="UP000481583">
    <property type="component" value="Unassembled WGS sequence"/>
</dbReference>
<feature type="compositionally biased region" description="Basic and acidic residues" evidence="1">
    <location>
        <begin position="8"/>
        <end position="17"/>
    </location>
</feature>
<sequence length="310" mass="32973">MTNSENPDAARRAREDIPGTPDTHLVSESSQVSNDRSAPPAAHDTSRTTGQEHVTEATKPVSGSYATRESRPTAEAARAKYTSRPAAASTARDTRYTGATRAPERPVTTTTTTHTAQVPRPNYKWALPLALLALATTGIFAGLFASKEDNGRLGASSVQVSEDLPYPTQVRQAVERAKINPAEARDRATDRFDGTVTAQSLETDKGRAAWDVEVLGENGELHKVSIDPGNGKVIGNTDVSDRINIRDHRNAAAAASGVAAVSDHVADAGRTPTEIVYNAGQKAFTARSWDGGNSIQQTFNAATGRQMPQT</sequence>
<dbReference type="AlphaFoldDB" id="A0A6G4U806"/>
<keyword evidence="2" id="KW-1133">Transmembrane helix</keyword>